<reference evidence="1 2" key="1">
    <citation type="submission" date="2019-03" db="EMBL/GenBank/DDBJ databases">
        <title>Deep-cultivation of Planctomycetes and their phenomic and genomic characterization uncovers novel biology.</title>
        <authorList>
            <person name="Wiegand S."/>
            <person name="Jogler M."/>
            <person name="Boedeker C."/>
            <person name="Pinto D."/>
            <person name="Vollmers J."/>
            <person name="Rivas-Marin E."/>
            <person name="Kohn T."/>
            <person name="Peeters S.H."/>
            <person name="Heuer A."/>
            <person name="Rast P."/>
            <person name="Oberbeckmann S."/>
            <person name="Bunk B."/>
            <person name="Jeske O."/>
            <person name="Meyerdierks A."/>
            <person name="Storesund J.E."/>
            <person name="Kallscheuer N."/>
            <person name="Luecker S."/>
            <person name="Lage O.M."/>
            <person name="Pohl T."/>
            <person name="Merkel B.J."/>
            <person name="Hornburger P."/>
            <person name="Mueller R.-W."/>
            <person name="Bruemmer F."/>
            <person name="Labrenz M."/>
            <person name="Spormann A.M."/>
            <person name="Op den Camp H."/>
            <person name="Overmann J."/>
            <person name="Amann R."/>
            <person name="Jetten M.S.M."/>
            <person name="Mascher T."/>
            <person name="Medema M.H."/>
            <person name="Devos D.P."/>
            <person name="Kaster A.-K."/>
            <person name="Ovreas L."/>
            <person name="Rohde M."/>
            <person name="Galperin M.Y."/>
            <person name="Jogler C."/>
        </authorList>
    </citation>
    <scope>NUCLEOTIDE SEQUENCE [LARGE SCALE GENOMIC DNA]</scope>
    <source>
        <strain evidence="1 2">Enr17</strain>
    </source>
</reference>
<dbReference type="OrthoDB" id="210914at2"/>
<keyword evidence="2" id="KW-1185">Reference proteome</keyword>
<sequence length="269" mass="29861">MNNSPRKMVLIIGNDQTNEMRPVLDAVHEICTEAQIISFIDLQAIPNKVAFPDLILICQNWPDEFSPNTLNDLVSRFPISRFVCSYSAWCESDGRTRTIWPLGIRVPARSVLTRLQLEWDIIQGNQDAFPLTAGRDEIFLVEAIGSVLQLNSEGNTPLIQVDSGDRAYQLMLEEMIDSWGGRIARGSCSDEVDLILVDLDPWELVASQFDLQAKSSPVIGVMGLAHPETIRAATLLGIDAVICKVAPEQELFQAVKRSLQTKAIPQAEC</sequence>
<name>A0A518IBY4_9PLAN</name>
<organism evidence="1 2">
    <name type="scientific">Gimesia fumaroli</name>
    <dbReference type="NCBI Taxonomy" id="2527976"/>
    <lineage>
        <taxon>Bacteria</taxon>
        <taxon>Pseudomonadati</taxon>
        <taxon>Planctomycetota</taxon>
        <taxon>Planctomycetia</taxon>
        <taxon>Planctomycetales</taxon>
        <taxon>Planctomycetaceae</taxon>
        <taxon>Gimesia</taxon>
    </lineage>
</organism>
<dbReference type="SUPFAM" id="SSF52172">
    <property type="entry name" value="CheY-like"/>
    <property type="match status" value="1"/>
</dbReference>
<dbReference type="KEGG" id="gfm:Enr17x_26010"/>
<dbReference type="EMBL" id="CP037452">
    <property type="protein sequence ID" value="QDV50560.1"/>
    <property type="molecule type" value="Genomic_DNA"/>
</dbReference>
<protein>
    <submittedName>
        <fullName evidence="1">Uncharacterized protein</fullName>
    </submittedName>
</protein>
<accession>A0A518IBY4</accession>
<evidence type="ECO:0000313" key="2">
    <source>
        <dbReference type="Proteomes" id="UP000318313"/>
    </source>
</evidence>
<dbReference type="Proteomes" id="UP000318313">
    <property type="component" value="Chromosome"/>
</dbReference>
<gene>
    <name evidence="1" type="ORF">Enr17x_26010</name>
</gene>
<evidence type="ECO:0000313" key="1">
    <source>
        <dbReference type="EMBL" id="QDV50560.1"/>
    </source>
</evidence>
<dbReference type="RefSeq" id="WP_145309154.1">
    <property type="nucleotide sequence ID" value="NZ_CP037452.1"/>
</dbReference>
<dbReference type="InterPro" id="IPR011006">
    <property type="entry name" value="CheY-like_superfamily"/>
</dbReference>
<dbReference type="AlphaFoldDB" id="A0A518IBY4"/>
<dbReference type="Gene3D" id="3.40.50.2300">
    <property type="match status" value="1"/>
</dbReference>
<proteinExistence type="predicted"/>